<feature type="compositionally biased region" description="Polar residues" evidence="6">
    <location>
        <begin position="69"/>
        <end position="84"/>
    </location>
</feature>
<dbReference type="InterPro" id="IPR011993">
    <property type="entry name" value="PH-like_dom_sf"/>
</dbReference>
<dbReference type="Pfam" id="PF02893">
    <property type="entry name" value="GRAM"/>
    <property type="match status" value="1"/>
</dbReference>
<feature type="domain" description="VASt" evidence="7">
    <location>
        <begin position="456"/>
        <end position="616"/>
    </location>
</feature>
<dbReference type="GO" id="GO:0005886">
    <property type="term" value="C:plasma membrane"/>
    <property type="evidence" value="ECO:0007669"/>
    <property type="project" value="TreeGrafter"/>
</dbReference>
<feature type="compositionally biased region" description="Low complexity" evidence="6">
    <location>
        <begin position="312"/>
        <end position="327"/>
    </location>
</feature>
<keyword evidence="5" id="KW-0472">Membrane</keyword>
<feature type="compositionally biased region" description="Polar residues" evidence="6">
    <location>
        <begin position="7"/>
        <end position="29"/>
    </location>
</feature>
<dbReference type="CDD" id="cd13220">
    <property type="entry name" value="PH-GRAM_GRAMDC"/>
    <property type="match status" value="1"/>
</dbReference>
<keyword evidence="3" id="KW-0812">Transmembrane</keyword>
<dbReference type="SMART" id="SM00568">
    <property type="entry name" value="GRAM"/>
    <property type="match status" value="1"/>
</dbReference>
<dbReference type="GO" id="GO:0005739">
    <property type="term" value="C:mitochondrion"/>
    <property type="evidence" value="ECO:0007669"/>
    <property type="project" value="TreeGrafter"/>
</dbReference>
<dbReference type="PANTHER" id="PTHR23319:SF4">
    <property type="entry name" value="GRAM DOMAIN CONTAINING 1B, ISOFORM E"/>
    <property type="match status" value="1"/>
</dbReference>
<proteinExistence type="inferred from homology"/>
<dbReference type="PANTHER" id="PTHR23319">
    <property type="entry name" value="GRAM DOMAIN CONTAINING 1B, ISOFORM E"/>
    <property type="match status" value="1"/>
</dbReference>
<feature type="compositionally biased region" description="Acidic residues" evidence="6">
    <location>
        <begin position="328"/>
        <end position="348"/>
    </location>
</feature>
<comment type="subcellular location">
    <subcellularLocation>
        <location evidence="1">Membrane</location>
        <topology evidence="1">Single-pass membrane protein</topology>
    </subcellularLocation>
</comment>
<dbReference type="GO" id="GO:0032541">
    <property type="term" value="C:cortical endoplasmic reticulum"/>
    <property type="evidence" value="ECO:0007669"/>
    <property type="project" value="TreeGrafter"/>
</dbReference>
<accession>A0A1X2IDX7</accession>
<keyword evidence="9" id="KW-1185">Reference proteome</keyword>
<evidence type="ECO:0000256" key="5">
    <source>
        <dbReference type="ARBA" id="ARBA00023136"/>
    </source>
</evidence>
<dbReference type="GO" id="GO:0005789">
    <property type="term" value="C:endoplasmic reticulum membrane"/>
    <property type="evidence" value="ECO:0007669"/>
    <property type="project" value="TreeGrafter"/>
</dbReference>
<feature type="compositionally biased region" description="Basic residues" evidence="6">
    <location>
        <begin position="626"/>
        <end position="640"/>
    </location>
</feature>
<reference evidence="8 9" key="1">
    <citation type="submission" date="2016-07" db="EMBL/GenBank/DDBJ databases">
        <title>Pervasive Adenine N6-methylation of Active Genes in Fungi.</title>
        <authorList>
            <consortium name="DOE Joint Genome Institute"/>
            <person name="Mondo S.J."/>
            <person name="Dannebaum R.O."/>
            <person name="Kuo R.C."/>
            <person name="Labutti K."/>
            <person name="Haridas S."/>
            <person name="Kuo A."/>
            <person name="Salamov A."/>
            <person name="Ahrendt S.R."/>
            <person name="Lipzen A."/>
            <person name="Sullivan W."/>
            <person name="Andreopoulos W.B."/>
            <person name="Clum A."/>
            <person name="Lindquist E."/>
            <person name="Daum C."/>
            <person name="Ramamoorthy G.K."/>
            <person name="Gryganskyi A."/>
            <person name="Culley D."/>
            <person name="Magnuson J.K."/>
            <person name="James T.Y."/>
            <person name="O'Malley M.A."/>
            <person name="Stajich J.E."/>
            <person name="Spatafora J.W."/>
            <person name="Visel A."/>
            <person name="Grigoriev I.V."/>
        </authorList>
    </citation>
    <scope>NUCLEOTIDE SEQUENCE [LARGE SCALE GENOMIC DNA]</scope>
    <source>
        <strain evidence="8 9">NRRL 1336</strain>
    </source>
</reference>
<feature type="region of interest" description="Disordered" evidence="6">
    <location>
        <begin position="1"/>
        <end position="89"/>
    </location>
</feature>
<dbReference type="Pfam" id="PF16016">
    <property type="entry name" value="VASt"/>
    <property type="match status" value="1"/>
</dbReference>
<dbReference type="InterPro" id="IPR031968">
    <property type="entry name" value="VASt"/>
</dbReference>
<dbReference type="STRING" id="90262.A0A1X2IDX7"/>
<dbReference type="GO" id="GO:0140268">
    <property type="term" value="C:endoplasmic reticulum-plasma membrane contact site"/>
    <property type="evidence" value="ECO:0007669"/>
    <property type="project" value="TreeGrafter"/>
</dbReference>
<evidence type="ECO:0000256" key="2">
    <source>
        <dbReference type="ARBA" id="ARBA00006582"/>
    </source>
</evidence>
<dbReference type="EMBL" id="MCGE01000014">
    <property type="protein sequence ID" value="ORZ14689.1"/>
    <property type="molecule type" value="Genomic_DNA"/>
</dbReference>
<feature type="region of interest" description="Disordered" evidence="6">
    <location>
        <begin position="619"/>
        <end position="656"/>
    </location>
</feature>
<feature type="compositionally biased region" description="Polar residues" evidence="6">
    <location>
        <begin position="418"/>
        <end position="439"/>
    </location>
</feature>
<feature type="compositionally biased region" description="Polar residues" evidence="6">
    <location>
        <begin position="385"/>
        <end position="405"/>
    </location>
</feature>
<evidence type="ECO:0000313" key="9">
    <source>
        <dbReference type="Proteomes" id="UP000193560"/>
    </source>
</evidence>
<feature type="region of interest" description="Disordered" evidence="6">
    <location>
        <begin position="137"/>
        <end position="185"/>
    </location>
</feature>
<dbReference type="AlphaFoldDB" id="A0A1X2IDX7"/>
<dbReference type="InterPro" id="IPR004182">
    <property type="entry name" value="GRAM"/>
</dbReference>
<dbReference type="GO" id="GO:0120015">
    <property type="term" value="F:sterol transfer activity"/>
    <property type="evidence" value="ECO:0007669"/>
    <property type="project" value="TreeGrafter"/>
</dbReference>
<evidence type="ECO:0000256" key="3">
    <source>
        <dbReference type="ARBA" id="ARBA00022692"/>
    </source>
</evidence>
<feature type="region of interest" description="Disordered" evidence="6">
    <location>
        <begin position="312"/>
        <end position="442"/>
    </location>
</feature>
<feature type="region of interest" description="Disordered" evidence="6">
    <location>
        <begin position="771"/>
        <end position="791"/>
    </location>
</feature>
<evidence type="ECO:0000256" key="6">
    <source>
        <dbReference type="SAM" id="MobiDB-lite"/>
    </source>
</evidence>
<feature type="compositionally biased region" description="Low complexity" evidence="6">
    <location>
        <begin position="152"/>
        <end position="171"/>
    </location>
</feature>
<dbReference type="InterPro" id="IPR051482">
    <property type="entry name" value="Cholesterol_transport"/>
</dbReference>
<comment type="similarity">
    <text evidence="2">Belongs to the YSP2 family.</text>
</comment>
<dbReference type="GO" id="GO:0032934">
    <property type="term" value="F:sterol binding"/>
    <property type="evidence" value="ECO:0007669"/>
    <property type="project" value="TreeGrafter"/>
</dbReference>
<dbReference type="PROSITE" id="PS51778">
    <property type="entry name" value="VAST"/>
    <property type="match status" value="1"/>
</dbReference>
<gene>
    <name evidence="8" type="ORF">BCR42DRAFT_417458</name>
</gene>
<dbReference type="Gene3D" id="2.30.29.30">
    <property type="entry name" value="Pleckstrin-homology domain (PH domain)/Phosphotyrosine-binding domain (PTB)"/>
    <property type="match status" value="1"/>
</dbReference>
<keyword evidence="4" id="KW-1133">Transmembrane helix</keyword>
<feature type="compositionally biased region" description="Basic and acidic residues" evidence="6">
    <location>
        <begin position="641"/>
        <end position="656"/>
    </location>
</feature>
<evidence type="ECO:0000259" key="7">
    <source>
        <dbReference type="PROSITE" id="PS51778"/>
    </source>
</evidence>
<comment type="caution">
    <text evidence="8">The sequence shown here is derived from an EMBL/GenBank/DDBJ whole genome shotgun (WGS) entry which is preliminary data.</text>
</comment>
<name>A0A1X2IDX7_9FUNG</name>
<protein>
    <recommendedName>
        <fullName evidence="7">VASt domain-containing protein</fullName>
    </recommendedName>
</protein>
<organism evidence="8 9">
    <name type="scientific">Absidia repens</name>
    <dbReference type="NCBI Taxonomy" id="90262"/>
    <lineage>
        <taxon>Eukaryota</taxon>
        <taxon>Fungi</taxon>
        <taxon>Fungi incertae sedis</taxon>
        <taxon>Mucoromycota</taxon>
        <taxon>Mucoromycotina</taxon>
        <taxon>Mucoromycetes</taxon>
        <taxon>Mucorales</taxon>
        <taxon>Cunninghamellaceae</taxon>
        <taxon>Absidia</taxon>
    </lineage>
</organism>
<feature type="region of interest" description="Disordered" evidence="6">
    <location>
        <begin position="812"/>
        <end position="834"/>
    </location>
</feature>
<evidence type="ECO:0000256" key="4">
    <source>
        <dbReference type="ARBA" id="ARBA00022989"/>
    </source>
</evidence>
<evidence type="ECO:0000313" key="8">
    <source>
        <dbReference type="EMBL" id="ORZ14689.1"/>
    </source>
</evidence>
<feature type="compositionally biased region" description="Polar residues" evidence="6">
    <location>
        <begin position="137"/>
        <end position="146"/>
    </location>
</feature>
<dbReference type="OrthoDB" id="2162691at2759"/>
<dbReference type="Proteomes" id="UP000193560">
    <property type="component" value="Unassembled WGS sequence"/>
</dbReference>
<sequence length="834" mass="92301">MAHTRLHSNTISNDRSPETDTTSCSNLPRRNSEGPPSSPPDTGKQVDLPGHLSLQHFPDSRKKPPASDAHNNASMAKTSSSLSLPTPVAAPEVPYNETARAAVIPKKEASPIISSQESNGLINTKTTPVETAAATNITDAHASNSSENEDINGSSNNHSSSSFNQPSPHVSDGTEESASEGEHSIATAVRKESISEKRNQEFHSLFRTVPADDSLIEDYGCALQKEILVQGRIYISENYLCFNANIFGWVTNFVIAFSDIVDIEKRTTAIFIPNAIQISTLHAKYTFASFLARDQAFDLIVDVWRYSRPLGNRSSDTSINDTTTSQNDLEEQSSEHDDEDTTDIDDSDYTSSGTETEHEDSNPPSPLPTTHSSSKKMHLKESLRQRSSSAGTKNSGIDDTNNKTAPVSPPNAVKNKSPHPTESTRPVKSAPAAQSTQTKQIKEKTECVCAGTGEHYPNIIMDQVYSGSIETIQNLLYTCGFMKEFLAENEKATDVNMGEWNKSEETKKQTRKSSYIKQLNGSIGPKQTQCLQTEEFTMLTTTQTPDVPSGNSFLVKTRTCLTWAGYGKVRVLVTAAVDFTKSSWLKSTIEKSSIDGQVTYYKHLDAAVKRYMKKHPSEFSIDGTHYKGRKNKGKKHRRKQRKDDYAMRKNESPDDRAYKSAGAQLLGKITEGLKVLFEVIGGIFTTSHLTLFCLTTMVCINLYTAWKMKDVEHHLHGAILASERNGSGILFPSNGRQHHSIEDSLERMYHDELWKWLKSLDTNRPDHGVNAASFTSDGDFSPDDDVDTNTSSDQQILALARMIQQAEKNIGQASRVMEKHRHRIEKTSPDPSLV</sequence>
<dbReference type="GO" id="GO:0032366">
    <property type="term" value="P:intracellular sterol transport"/>
    <property type="evidence" value="ECO:0007669"/>
    <property type="project" value="TreeGrafter"/>
</dbReference>
<evidence type="ECO:0000256" key="1">
    <source>
        <dbReference type="ARBA" id="ARBA00004167"/>
    </source>
</evidence>